<name>A0A4Z2D9Q2_SCHJA</name>
<proteinExistence type="predicted"/>
<keyword evidence="3" id="KW-1185">Reference proteome</keyword>
<feature type="compositionally biased region" description="Basic and acidic residues" evidence="1">
    <location>
        <begin position="44"/>
        <end position="70"/>
    </location>
</feature>
<protein>
    <submittedName>
        <fullName evidence="2">Uncharacterized protein</fullName>
    </submittedName>
</protein>
<dbReference type="Proteomes" id="UP000311919">
    <property type="component" value="Unassembled WGS sequence"/>
</dbReference>
<evidence type="ECO:0000313" key="3">
    <source>
        <dbReference type="Proteomes" id="UP000311919"/>
    </source>
</evidence>
<dbReference type="EMBL" id="SKCS01000197">
    <property type="protein sequence ID" value="TNN13227.1"/>
    <property type="molecule type" value="Genomic_DNA"/>
</dbReference>
<gene>
    <name evidence="2" type="ORF">EWB00_003053</name>
</gene>
<reference evidence="2 3" key="1">
    <citation type="submission" date="2019-03" db="EMBL/GenBank/DDBJ databases">
        <title>An improved genome assembly of the fluke Schistosoma japonicum.</title>
        <authorList>
            <person name="Hu W."/>
            <person name="Luo F."/>
            <person name="Yin M."/>
            <person name="Mo X."/>
            <person name="Sun C."/>
            <person name="Wu Q."/>
            <person name="Zhu B."/>
            <person name="Xiang M."/>
            <person name="Wang J."/>
            <person name="Wang Y."/>
            <person name="Zhang T."/>
            <person name="Xu B."/>
            <person name="Zheng H."/>
            <person name="Feng Z."/>
        </authorList>
    </citation>
    <scope>NUCLEOTIDE SEQUENCE [LARGE SCALE GENOMIC DNA]</scope>
    <source>
        <strain evidence="2">HuSjv2</strain>
        <tissue evidence="2">Worms</tissue>
    </source>
</reference>
<accession>A0A4Z2D9Q2</accession>
<feature type="region of interest" description="Disordered" evidence="1">
    <location>
        <begin position="44"/>
        <end position="76"/>
    </location>
</feature>
<dbReference type="AlphaFoldDB" id="A0A4Z2D9Q2"/>
<organism evidence="2 3">
    <name type="scientific">Schistosoma japonicum</name>
    <name type="common">Blood fluke</name>
    <dbReference type="NCBI Taxonomy" id="6182"/>
    <lineage>
        <taxon>Eukaryota</taxon>
        <taxon>Metazoa</taxon>
        <taxon>Spiralia</taxon>
        <taxon>Lophotrochozoa</taxon>
        <taxon>Platyhelminthes</taxon>
        <taxon>Trematoda</taxon>
        <taxon>Digenea</taxon>
        <taxon>Strigeidida</taxon>
        <taxon>Schistosomatoidea</taxon>
        <taxon>Schistosomatidae</taxon>
        <taxon>Schistosoma</taxon>
    </lineage>
</organism>
<evidence type="ECO:0000313" key="2">
    <source>
        <dbReference type="EMBL" id="TNN13227.1"/>
    </source>
</evidence>
<sequence>MKKKMIKLFRKKTKRTIEENIEADRITHVANENVMNVDYVEDDRRNGDREWEEASKTADKSNEEVKIGSEERDECD</sequence>
<comment type="caution">
    <text evidence="2">The sequence shown here is derived from an EMBL/GenBank/DDBJ whole genome shotgun (WGS) entry which is preliminary data.</text>
</comment>
<evidence type="ECO:0000256" key="1">
    <source>
        <dbReference type="SAM" id="MobiDB-lite"/>
    </source>
</evidence>